<sequence length="342" mass="39106">MQFVSPIIEEQWVVDGQVHQTRPEIDALYITPLLNNVGLVSKNTRILHSLVLDNNILSDLIENRRPENTQYIKNILVSKPIELNPVIAMIEQRQKYSKATEALHEYACYLEKEFSWTAAKAGLGDFNAALETAKHSLINNIDLLSGYIGAIIYLYHQNVTSAEKLEWLSGMVQHSDLPFFQLQFYFAALMFLSKDKPELFCENDLKKIKKDMKLANCYEKQKKQVMNISNDLALPAVSIFPASTTGNMLTFPYIATRDRLVQLFLSEVTCGMVQEVSNGRANGAWHLRKGRLVSSNLGEVVSKFLPQRLKESTKEQVLIRKLNLRVFSELYIRKCVELRAFD</sequence>
<organism evidence="1 2">
    <name type="scientific">Alkalimarinus sediminis</name>
    <dbReference type="NCBI Taxonomy" id="1632866"/>
    <lineage>
        <taxon>Bacteria</taxon>
        <taxon>Pseudomonadati</taxon>
        <taxon>Pseudomonadota</taxon>
        <taxon>Gammaproteobacteria</taxon>
        <taxon>Alteromonadales</taxon>
        <taxon>Alteromonadaceae</taxon>
        <taxon>Alkalimarinus</taxon>
    </lineage>
</organism>
<protein>
    <submittedName>
        <fullName evidence="1">Uncharacterized protein</fullName>
    </submittedName>
</protein>
<reference evidence="1" key="1">
    <citation type="submission" date="2022-07" db="EMBL/GenBank/DDBJ databases">
        <title>Alkalimarinus sp. nov., isolated from gut of a Alitta virens.</title>
        <authorList>
            <person name="Yang A.I."/>
            <person name="Shin N.-R."/>
        </authorList>
    </citation>
    <scope>NUCLEOTIDE SEQUENCE</scope>
    <source>
        <strain evidence="1">FA028</strain>
    </source>
</reference>
<proteinExistence type="predicted"/>
<dbReference type="RefSeq" id="WP_251811153.1">
    <property type="nucleotide sequence ID" value="NZ_CP101527.1"/>
</dbReference>
<name>A0A9E8HPQ1_9ALTE</name>
<evidence type="ECO:0000313" key="2">
    <source>
        <dbReference type="Proteomes" id="UP001164472"/>
    </source>
</evidence>
<keyword evidence="2" id="KW-1185">Reference proteome</keyword>
<dbReference type="EMBL" id="CP101527">
    <property type="protein sequence ID" value="UZW74246.1"/>
    <property type="molecule type" value="Genomic_DNA"/>
</dbReference>
<dbReference type="Proteomes" id="UP001164472">
    <property type="component" value="Chromosome"/>
</dbReference>
<dbReference type="KEGG" id="asem:NNL22_14635"/>
<evidence type="ECO:0000313" key="1">
    <source>
        <dbReference type="EMBL" id="UZW74246.1"/>
    </source>
</evidence>
<gene>
    <name evidence="1" type="ORF">NNL22_14635</name>
</gene>
<accession>A0A9E8HPQ1</accession>
<dbReference type="AlphaFoldDB" id="A0A9E8HPQ1"/>